<dbReference type="EMBL" id="ML991775">
    <property type="protein sequence ID" value="KAF2238636.1"/>
    <property type="molecule type" value="Genomic_DNA"/>
</dbReference>
<protein>
    <submittedName>
        <fullName evidence="3">NAD(P)-binding protein</fullName>
    </submittedName>
</protein>
<accession>A0A6A6HKI6</accession>
<dbReference type="InterPro" id="IPR036291">
    <property type="entry name" value="NAD(P)-bd_dom_sf"/>
</dbReference>
<name>A0A6A6HKI6_VIRVR</name>
<reference evidence="3" key="1">
    <citation type="journal article" date="2020" name="Stud. Mycol.">
        <title>101 Dothideomycetes genomes: a test case for predicting lifestyles and emergence of pathogens.</title>
        <authorList>
            <person name="Haridas S."/>
            <person name="Albert R."/>
            <person name="Binder M."/>
            <person name="Bloem J."/>
            <person name="Labutti K."/>
            <person name="Salamov A."/>
            <person name="Andreopoulos B."/>
            <person name="Baker S."/>
            <person name="Barry K."/>
            <person name="Bills G."/>
            <person name="Bluhm B."/>
            <person name="Cannon C."/>
            <person name="Castanera R."/>
            <person name="Culley D."/>
            <person name="Daum C."/>
            <person name="Ezra D."/>
            <person name="Gonzalez J."/>
            <person name="Henrissat B."/>
            <person name="Kuo A."/>
            <person name="Liang C."/>
            <person name="Lipzen A."/>
            <person name="Lutzoni F."/>
            <person name="Magnuson J."/>
            <person name="Mondo S."/>
            <person name="Nolan M."/>
            <person name="Ohm R."/>
            <person name="Pangilinan J."/>
            <person name="Park H.-J."/>
            <person name="Ramirez L."/>
            <person name="Alfaro M."/>
            <person name="Sun H."/>
            <person name="Tritt A."/>
            <person name="Yoshinaga Y."/>
            <person name="Zwiers L.-H."/>
            <person name="Turgeon B."/>
            <person name="Goodwin S."/>
            <person name="Spatafora J."/>
            <person name="Crous P."/>
            <person name="Grigoriev I."/>
        </authorList>
    </citation>
    <scope>NUCLEOTIDE SEQUENCE</scope>
    <source>
        <strain evidence="3">Tuck. ex Michener</strain>
    </source>
</reference>
<sequence>MAPKLFLTGTTGYIGGTVLDTLVAKHPEYEITALLRNVPSNFTSRYPKVNIVKGDYDSAEVISDAASKANVVVHSGNSDHEPSIKALIAGLLKRDSTSFLIHLGGTGVVADWQQPDYLGRVNPKVWSDIENIDEIISLPDKALHRNVDKIILDAGAQNSDKVKTAIICPPDIYGPGRGPARTNSVYFPAFFEEIKKLGTSFYPAEGTNTRSWVHIEDLMTLYVKLIEAAIDGGGNANWGKEGYYFASSQEASQLDIAKATGRVLHKHGLISSSEPQQLPLDQVDGMVSSWGIPHIATYMFAANSRTRADRAKAVLSYEPRAPSLWDSLEADLLACK</sequence>
<organism evidence="3 4">
    <name type="scientific">Viridothelium virens</name>
    <name type="common">Speckled blister lichen</name>
    <name type="synonym">Trypethelium virens</name>
    <dbReference type="NCBI Taxonomy" id="1048519"/>
    <lineage>
        <taxon>Eukaryota</taxon>
        <taxon>Fungi</taxon>
        <taxon>Dikarya</taxon>
        <taxon>Ascomycota</taxon>
        <taxon>Pezizomycotina</taxon>
        <taxon>Dothideomycetes</taxon>
        <taxon>Dothideomycetes incertae sedis</taxon>
        <taxon>Trypetheliales</taxon>
        <taxon>Trypetheliaceae</taxon>
        <taxon>Viridothelium</taxon>
    </lineage>
</organism>
<keyword evidence="4" id="KW-1185">Reference proteome</keyword>
<evidence type="ECO:0000259" key="1">
    <source>
        <dbReference type="Pfam" id="PF01370"/>
    </source>
</evidence>
<dbReference type="GO" id="GO:0004029">
    <property type="term" value="F:aldehyde dehydrogenase (NAD+) activity"/>
    <property type="evidence" value="ECO:0007669"/>
    <property type="project" value="TreeGrafter"/>
</dbReference>
<evidence type="ECO:0000259" key="2">
    <source>
        <dbReference type="Pfam" id="PF13460"/>
    </source>
</evidence>
<dbReference type="AlphaFoldDB" id="A0A6A6HKI6"/>
<dbReference type="Pfam" id="PF13460">
    <property type="entry name" value="NAD_binding_10"/>
    <property type="match status" value="1"/>
</dbReference>
<dbReference type="OrthoDB" id="2130169at2759"/>
<dbReference type="GO" id="GO:0005737">
    <property type="term" value="C:cytoplasm"/>
    <property type="evidence" value="ECO:0007669"/>
    <property type="project" value="TreeGrafter"/>
</dbReference>
<dbReference type="InterPro" id="IPR016040">
    <property type="entry name" value="NAD(P)-bd_dom"/>
</dbReference>
<dbReference type="InterPro" id="IPR051783">
    <property type="entry name" value="NAD(P)-dependent_oxidoreduct"/>
</dbReference>
<dbReference type="Proteomes" id="UP000800092">
    <property type="component" value="Unassembled WGS sequence"/>
</dbReference>
<dbReference type="InterPro" id="IPR001509">
    <property type="entry name" value="Epimerase_deHydtase"/>
</dbReference>
<dbReference type="Gene3D" id="3.40.50.720">
    <property type="entry name" value="NAD(P)-binding Rossmann-like Domain"/>
    <property type="match status" value="1"/>
</dbReference>
<evidence type="ECO:0000313" key="4">
    <source>
        <dbReference type="Proteomes" id="UP000800092"/>
    </source>
</evidence>
<evidence type="ECO:0000313" key="3">
    <source>
        <dbReference type="EMBL" id="KAF2238636.1"/>
    </source>
</evidence>
<dbReference type="PANTHER" id="PTHR48079">
    <property type="entry name" value="PROTEIN YEEZ"/>
    <property type="match status" value="1"/>
</dbReference>
<dbReference type="SUPFAM" id="SSF51735">
    <property type="entry name" value="NAD(P)-binding Rossmann-fold domains"/>
    <property type="match status" value="1"/>
</dbReference>
<proteinExistence type="predicted"/>
<dbReference type="Pfam" id="PF01370">
    <property type="entry name" value="Epimerase"/>
    <property type="match status" value="1"/>
</dbReference>
<gene>
    <name evidence="3" type="ORF">EV356DRAFT_525522</name>
</gene>
<feature type="domain" description="NAD(P)-binding" evidence="2">
    <location>
        <begin position="9"/>
        <end position="110"/>
    </location>
</feature>
<feature type="domain" description="NAD-dependent epimerase/dehydratase" evidence="1">
    <location>
        <begin position="148"/>
        <end position="229"/>
    </location>
</feature>
<dbReference type="PANTHER" id="PTHR48079:SF6">
    <property type="entry name" value="NAD(P)-BINDING DOMAIN-CONTAINING PROTEIN-RELATED"/>
    <property type="match status" value="1"/>
</dbReference>